<gene>
    <name evidence="2" type="primary">rbfA</name>
    <name evidence="3" type="ORF">BRCON_2845</name>
</gene>
<comment type="subunit">
    <text evidence="2">Monomer. Binds 30S ribosomal subunits, but not 50S ribosomal subunits or 70S ribosomes.</text>
</comment>
<comment type="subcellular location">
    <subcellularLocation>
        <location evidence="2">Cytoplasm</location>
    </subcellularLocation>
</comment>
<dbReference type="NCBIfam" id="TIGR00082">
    <property type="entry name" value="rbfA"/>
    <property type="match status" value="1"/>
</dbReference>
<dbReference type="GO" id="GO:0030490">
    <property type="term" value="P:maturation of SSU-rRNA"/>
    <property type="evidence" value="ECO:0007669"/>
    <property type="project" value="UniProtKB-UniRule"/>
</dbReference>
<evidence type="ECO:0000256" key="1">
    <source>
        <dbReference type="ARBA" id="ARBA00022517"/>
    </source>
</evidence>
<reference evidence="3 4" key="1">
    <citation type="submission" date="2018-05" db="EMBL/GenBank/DDBJ databases">
        <title>A metagenomic window into the 2 km-deep terrestrial subsurface aquifer revealed taxonomically and functionally diverse microbial community comprising novel uncultured bacterial lineages.</title>
        <authorList>
            <person name="Kadnikov V.V."/>
            <person name="Mardanov A.V."/>
            <person name="Beletsky A.V."/>
            <person name="Banks D."/>
            <person name="Pimenov N.V."/>
            <person name="Frank Y.A."/>
            <person name="Karnachuk O.V."/>
            <person name="Ravin N.V."/>
        </authorList>
    </citation>
    <scope>NUCLEOTIDE SEQUENCE [LARGE SCALE GENOMIC DNA]</scope>
    <source>
        <strain evidence="3">BY</strain>
    </source>
</reference>
<dbReference type="HAMAP" id="MF_00003">
    <property type="entry name" value="RbfA"/>
    <property type="match status" value="1"/>
</dbReference>
<comment type="function">
    <text evidence="2">One of several proteins that assist in the late maturation steps of the functional core of the 30S ribosomal subunit. Associates with free 30S ribosomal subunits (but not with 30S subunits that are part of 70S ribosomes or polysomes). Required for efficient processing of 16S rRNA. May interact with the 5'-terminal helix region of 16S rRNA.</text>
</comment>
<sequence length="124" mass="14192">MALHSRILRINEELRIALAEIIMTEVKDPRVTERMVTVNRVAVSKDLHHARVFVSVLGTDEECAAAVAGLNHSRGFIKHLLGQRVVLKYLPDLRFEFDPSVRESAHILELLRRIEKNREISSTQ</sequence>
<dbReference type="AlphaFoldDB" id="A0A2Z4Y8L6"/>
<dbReference type="InterPro" id="IPR023799">
    <property type="entry name" value="RbfA_dom_sf"/>
</dbReference>
<evidence type="ECO:0000313" key="3">
    <source>
        <dbReference type="EMBL" id="AXA37587.1"/>
    </source>
</evidence>
<dbReference type="KEGG" id="schv:BRCON_2845"/>
<dbReference type="GO" id="GO:0005829">
    <property type="term" value="C:cytosol"/>
    <property type="evidence" value="ECO:0007669"/>
    <property type="project" value="TreeGrafter"/>
</dbReference>
<evidence type="ECO:0000313" key="4">
    <source>
        <dbReference type="Proteomes" id="UP000262583"/>
    </source>
</evidence>
<dbReference type="EMBL" id="CP030759">
    <property type="protein sequence ID" value="AXA37587.1"/>
    <property type="molecule type" value="Genomic_DNA"/>
</dbReference>
<dbReference type="InterPro" id="IPR000238">
    <property type="entry name" value="RbfA"/>
</dbReference>
<dbReference type="GO" id="GO:0043024">
    <property type="term" value="F:ribosomal small subunit binding"/>
    <property type="evidence" value="ECO:0007669"/>
    <property type="project" value="TreeGrafter"/>
</dbReference>
<name>A0A2Z4Y8L6_SUMC1</name>
<comment type="similarity">
    <text evidence="2">Belongs to the RbfA family.</text>
</comment>
<dbReference type="InterPro" id="IPR015946">
    <property type="entry name" value="KH_dom-like_a/b"/>
</dbReference>
<dbReference type="Gene3D" id="3.30.300.20">
    <property type="match status" value="1"/>
</dbReference>
<dbReference type="PANTHER" id="PTHR33515:SF1">
    <property type="entry name" value="RIBOSOME-BINDING FACTOR A, CHLOROPLASTIC-RELATED"/>
    <property type="match status" value="1"/>
</dbReference>
<keyword evidence="2" id="KW-0963">Cytoplasm</keyword>
<dbReference type="PANTHER" id="PTHR33515">
    <property type="entry name" value="RIBOSOME-BINDING FACTOR A, CHLOROPLASTIC-RELATED"/>
    <property type="match status" value="1"/>
</dbReference>
<dbReference type="Pfam" id="PF02033">
    <property type="entry name" value="RBFA"/>
    <property type="match status" value="1"/>
</dbReference>
<keyword evidence="1 2" id="KW-0690">Ribosome biogenesis</keyword>
<dbReference type="SUPFAM" id="SSF89919">
    <property type="entry name" value="Ribosome-binding factor A, RbfA"/>
    <property type="match status" value="1"/>
</dbReference>
<evidence type="ECO:0000256" key="2">
    <source>
        <dbReference type="HAMAP-Rule" id="MF_00003"/>
    </source>
</evidence>
<accession>A0A2Z4Y8L6</accession>
<proteinExistence type="inferred from homology"/>
<organism evidence="3 4">
    <name type="scientific">Sumerlaea chitinivorans</name>
    <dbReference type="NCBI Taxonomy" id="2250252"/>
    <lineage>
        <taxon>Bacteria</taxon>
        <taxon>Candidatus Sumerlaeota</taxon>
        <taxon>Candidatus Sumerlaeia</taxon>
        <taxon>Candidatus Sumerlaeales</taxon>
        <taxon>Candidatus Sumerlaeaceae</taxon>
        <taxon>Candidatus Sumerlaea</taxon>
    </lineage>
</organism>
<protein>
    <recommendedName>
        <fullName evidence="2">Ribosome-binding factor A</fullName>
    </recommendedName>
</protein>
<dbReference type="Proteomes" id="UP000262583">
    <property type="component" value="Chromosome"/>
</dbReference>